<evidence type="ECO:0000256" key="1">
    <source>
        <dbReference type="SAM" id="MobiDB-lite"/>
    </source>
</evidence>
<organism evidence="3 4">
    <name type="scientific">Microbulbifer okhotskensis</name>
    <dbReference type="NCBI Taxonomy" id="2926617"/>
    <lineage>
        <taxon>Bacteria</taxon>
        <taxon>Pseudomonadati</taxon>
        <taxon>Pseudomonadota</taxon>
        <taxon>Gammaproteobacteria</taxon>
        <taxon>Cellvibrionales</taxon>
        <taxon>Microbulbiferaceae</taxon>
        <taxon>Microbulbifer</taxon>
    </lineage>
</organism>
<evidence type="ECO:0000313" key="4">
    <source>
        <dbReference type="Proteomes" id="UP001139028"/>
    </source>
</evidence>
<reference evidence="3" key="1">
    <citation type="journal article" date="2022" name="Arch. Microbiol.">
        <title>Microbulbifer okhotskensis sp. nov., isolated from a deep bottom sediment of the Okhotsk Sea.</title>
        <authorList>
            <person name="Romanenko L."/>
            <person name="Kurilenko V."/>
            <person name="Otstavnykh N."/>
            <person name="Velansky P."/>
            <person name="Isaeva M."/>
            <person name="Mikhailov V."/>
        </authorList>
    </citation>
    <scope>NUCLEOTIDE SEQUENCE</scope>
    <source>
        <strain evidence="3">OS29</strain>
    </source>
</reference>
<dbReference type="RefSeq" id="WP_252469561.1">
    <property type="nucleotide sequence ID" value="NZ_JALBWM010000060.1"/>
</dbReference>
<sequence>MKLNSLHKAIFLIVPMFILAYSAFTLSDSHNKKEKDPPAAKHGSGEKAWSKAGNDKRFTLFKAKLTTANENMLGKKVNPQTPKEAVGFFIGAYNNQTHMLNFMVGYSDLSKGGVAMSHFHMLCAGDAKEPPICKPGKPSGPIIQTICGMPTHPGMVPDWPETKTDKDKHGLAKKCAEGTSGYIMGKWMVEEPYRKGLMDGKVFVNLHTQLDPKGEVSGLLKINK</sequence>
<name>A0A9X2EN80_9GAMM</name>
<dbReference type="EMBL" id="JALBWM010000060">
    <property type="protein sequence ID" value="MCO1335377.1"/>
    <property type="molecule type" value="Genomic_DNA"/>
</dbReference>
<protein>
    <submittedName>
        <fullName evidence="3">CHRD domain-containing protein</fullName>
    </submittedName>
</protein>
<keyword evidence="4" id="KW-1185">Reference proteome</keyword>
<feature type="domain" description="CHRD" evidence="2">
    <location>
        <begin position="61"/>
        <end position="218"/>
    </location>
</feature>
<proteinExistence type="predicted"/>
<comment type="caution">
    <text evidence="3">The sequence shown here is derived from an EMBL/GenBank/DDBJ whole genome shotgun (WGS) entry which is preliminary data.</text>
</comment>
<evidence type="ECO:0000313" key="3">
    <source>
        <dbReference type="EMBL" id="MCO1335377.1"/>
    </source>
</evidence>
<dbReference type="Proteomes" id="UP001139028">
    <property type="component" value="Unassembled WGS sequence"/>
</dbReference>
<feature type="region of interest" description="Disordered" evidence="1">
    <location>
        <begin position="29"/>
        <end position="50"/>
    </location>
</feature>
<dbReference type="AlphaFoldDB" id="A0A9X2EN80"/>
<evidence type="ECO:0000259" key="2">
    <source>
        <dbReference type="Pfam" id="PF07452"/>
    </source>
</evidence>
<gene>
    <name evidence="3" type="ORF">MO867_13650</name>
</gene>
<dbReference type="Pfam" id="PF07452">
    <property type="entry name" value="CHRD"/>
    <property type="match status" value="1"/>
</dbReference>
<dbReference type="InterPro" id="IPR010895">
    <property type="entry name" value="CHRD"/>
</dbReference>
<accession>A0A9X2EN80</accession>